<evidence type="ECO:0000256" key="10">
    <source>
        <dbReference type="RuleBase" id="RU364005"/>
    </source>
</evidence>
<comment type="caution">
    <text evidence="11">The sequence shown here is derived from an EMBL/GenBank/DDBJ whole genome shotgun (WGS) entry which is preliminary data.</text>
</comment>
<accession>A0A4R3LVM2</accession>
<keyword evidence="4 10" id="KW-0812">Transmembrane</keyword>
<keyword evidence="9 10" id="KW-0998">Cell outer membrane</keyword>
<evidence type="ECO:0000256" key="3">
    <source>
        <dbReference type="ARBA" id="ARBA00022452"/>
    </source>
</evidence>
<feature type="chain" id="PRO_5021037160" description="Porin" evidence="10">
    <location>
        <begin position="24"/>
        <end position="495"/>
    </location>
</feature>
<evidence type="ECO:0000256" key="1">
    <source>
        <dbReference type="ARBA" id="ARBA00009521"/>
    </source>
</evidence>
<dbReference type="GO" id="GO:0046930">
    <property type="term" value="C:pore complex"/>
    <property type="evidence" value="ECO:0007669"/>
    <property type="project" value="UniProtKB-KW"/>
</dbReference>
<dbReference type="Proteomes" id="UP000294664">
    <property type="component" value="Unassembled WGS sequence"/>
</dbReference>
<evidence type="ECO:0000256" key="6">
    <source>
        <dbReference type="ARBA" id="ARBA00023065"/>
    </source>
</evidence>
<keyword evidence="5 10" id="KW-0732">Signal</keyword>
<keyword evidence="3 10" id="KW-1134">Transmembrane beta strand</keyword>
<comment type="subcellular location">
    <subcellularLocation>
        <location evidence="10">Cell outer membrane</location>
        <topology evidence="10">Multi-pass membrane protein</topology>
    </subcellularLocation>
</comment>
<dbReference type="AlphaFoldDB" id="A0A4R3LVM2"/>
<comment type="function">
    <text evidence="10">Forms passive diffusion pores that allow small molecular weight hydrophilic materials across the outer membrane.</text>
</comment>
<keyword evidence="8 10" id="KW-0472">Membrane</keyword>
<evidence type="ECO:0000313" key="11">
    <source>
        <dbReference type="EMBL" id="TCT04622.1"/>
    </source>
</evidence>
<reference evidence="11 12" key="1">
    <citation type="submission" date="2019-03" db="EMBL/GenBank/DDBJ databases">
        <title>Genomic Encyclopedia of Type Strains, Phase IV (KMG-IV): sequencing the most valuable type-strain genomes for metagenomic binning, comparative biology and taxonomic classification.</title>
        <authorList>
            <person name="Goeker M."/>
        </authorList>
    </citation>
    <scope>NUCLEOTIDE SEQUENCE [LARGE SCALE GENOMIC DNA]</scope>
    <source>
        <strain evidence="11 12">DSM 9035</strain>
    </source>
</reference>
<keyword evidence="2 10" id="KW-0813">Transport</keyword>
<protein>
    <recommendedName>
        <fullName evidence="10">Porin</fullName>
    </recommendedName>
</protein>
<dbReference type="SUPFAM" id="SSF56935">
    <property type="entry name" value="Porins"/>
    <property type="match status" value="1"/>
</dbReference>
<dbReference type="GO" id="GO:0015288">
    <property type="term" value="F:porin activity"/>
    <property type="evidence" value="ECO:0007669"/>
    <property type="project" value="UniProtKB-KW"/>
</dbReference>
<feature type="signal peptide" evidence="10">
    <location>
        <begin position="1"/>
        <end position="23"/>
    </location>
</feature>
<keyword evidence="12" id="KW-1185">Reference proteome</keyword>
<proteinExistence type="inferred from homology"/>
<dbReference type="GO" id="GO:0009279">
    <property type="term" value="C:cell outer membrane"/>
    <property type="evidence" value="ECO:0007669"/>
    <property type="project" value="UniProtKB-SubCell"/>
</dbReference>
<comment type="similarity">
    <text evidence="1 10">Belongs to the alphaproteobacteria porin family.</text>
</comment>
<evidence type="ECO:0000256" key="9">
    <source>
        <dbReference type="ARBA" id="ARBA00023237"/>
    </source>
</evidence>
<name>A0A4R3LVM2_9HYPH</name>
<dbReference type="OrthoDB" id="7801681at2"/>
<evidence type="ECO:0000256" key="8">
    <source>
        <dbReference type="ARBA" id="ARBA00023136"/>
    </source>
</evidence>
<keyword evidence="6 10" id="KW-0406">Ion transport</keyword>
<evidence type="ECO:0000256" key="5">
    <source>
        <dbReference type="ARBA" id="ARBA00022729"/>
    </source>
</evidence>
<evidence type="ECO:0000313" key="12">
    <source>
        <dbReference type="Proteomes" id="UP000294664"/>
    </source>
</evidence>
<organism evidence="11 12">
    <name type="scientific">Aquabacter spiritensis</name>
    <dbReference type="NCBI Taxonomy" id="933073"/>
    <lineage>
        <taxon>Bacteria</taxon>
        <taxon>Pseudomonadati</taxon>
        <taxon>Pseudomonadota</taxon>
        <taxon>Alphaproteobacteria</taxon>
        <taxon>Hyphomicrobiales</taxon>
        <taxon>Xanthobacteraceae</taxon>
        <taxon>Aquabacter</taxon>
    </lineage>
</organism>
<evidence type="ECO:0000256" key="2">
    <source>
        <dbReference type="ARBA" id="ARBA00022448"/>
    </source>
</evidence>
<dbReference type="InterPro" id="IPR003684">
    <property type="entry name" value="Porin_alphabac"/>
</dbReference>
<evidence type="ECO:0000256" key="7">
    <source>
        <dbReference type="ARBA" id="ARBA00023114"/>
    </source>
</evidence>
<sequence length="495" mass="51555">MKMVKSLLLGSAAGLVAVAGAQAADLPVKAKAVEYVKVCSAYGAGYYYVPGSDTCLKIGGYVRLDTYINAVGTFNPAISSATGNAFNSPGVGVAGFPYQTNDRADYLTRARGVFDMDARTATDYGVLRSYVRFGGQWDSQASAGSPTGGSLYFERAFIQFAGFTFGYTQSFFDFGRNYMLTTPYAGSSAWSTVIAYTAQFGNGFSATLSLEDAAMRTTGVQATSTGYAPTAWSATGGGLPAGSSTTGLSYTNYQEGQQVPDIVANLRLDQAWGSVLLSGALHQVAGVTPVAAGATYLGGSGSDSWGWAIGGGLEFKLPMLAPGDSLFIQASYADGAINYAGLSGSSQARATALGALDISSGGVISGAYYPIADAVWNGTGYSKESAWSIQGQFRHYWVPNIRSAVYGGYVSVDVPPNTVFATSVNMWQVGLNTIWSPVKNLDLGLEVLYSKVDGDAPLANYTTSPTGVCSAATTCTTVGGSTDVWSGGFRAQRNF</sequence>
<comment type="domain">
    <text evidence="10">Consists of 16-stranded beta-barrel sheets, with large surface-exposed loops, that form a transmembrane pore at the center of each barrel. The pore is partially ocluded by a peptide loop that folds into the pore lumen.</text>
</comment>
<gene>
    <name evidence="11" type="ORF">EDC64_10653</name>
</gene>
<dbReference type="GO" id="GO:0006811">
    <property type="term" value="P:monoatomic ion transport"/>
    <property type="evidence" value="ECO:0007669"/>
    <property type="project" value="UniProtKB-KW"/>
</dbReference>
<dbReference type="EMBL" id="SMAI01000006">
    <property type="protein sequence ID" value="TCT04622.1"/>
    <property type="molecule type" value="Genomic_DNA"/>
</dbReference>
<keyword evidence="7 10" id="KW-0626">Porin</keyword>
<evidence type="ECO:0000256" key="4">
    <source>
        <dbReference type="ARBA" id="ARBA00022692"/>
    </source>
</evidence>
<dbReference type="Pfam" id="PF02530">
    <property type="entry name" value="Porin_2"/>
    <property type="match status" value="1"/>
</dbReference>